<dbReference type="GO" id="GO:0003677">
    <property type="term" value="F:DNA binding"/>
    <property type="evidence" value="ECO:0007669"/>
    <property type="project" value="UniProtKB-KW"/>
</dbReference>
<keyword evidence="2" id="KW-0238">DNA-binding</keyword>
<sequence length="255" mass="28437">MSVLEDDLSALEACGSLAEIRRVFQRIIEDYGFSSFGFMDASHPWEDNPLLVSTHSTAWIDTYRAENFIATDPCLALARRTNLPFHWGSVPLPTVTGKRKPGAIKTMEAARDFGVNEGLTIPVHYNDALGRRYSSVCALFWKDPANRFYASLKLNSVQLHLILLYLAQKIVDLYAVEIRAQTRNFGELHASPLTDREKEVLKWAGMGKTSEETAVILNVSHKTVEAHIKSATIKLGATNKTQATVQAVYRGLIDI</sequence>
<keyword evidence="6" id="KW-1185">Reference proteome</keyword>
<dbReference type="GO" id="GO:0006355">
    <property type="term" value="P:regulation of DNA-templated transcription"/>
    <property type="evidence" value="ECO:0007669"/>
    <property type="project" value="InterPro"/>
</dbReference>
<dbReference type="InterPro" id="IPR016032">
    <property type="entry name" value="Sig_transdc_resp-reg_C-effctor"/>
</dbReference>
<evidence type="ECO:0000256" key="3">
    <source>
        <dbReference type="ARBA" id="ARBA00023163"/>
    </source>
</evidence>
<dbReference type="EMBL" id="LT670849">
    <property type="protein sequence ID" value="SHN80519.1"/>
    <property type="molecule type" value="Genomic_DNA"/>
</dbReference>
<dbReference type="SUPFAM" id="SSF46894">
    <property type="entry name" value="C-terminal effector domain of the bipartite response regulators"/>
    <property type="match status" value="1"/>
</dbReference>
<keyword evidence="3" id="KW-0804">Transcription</keyword>
<dbReference type="PANTHER" id="PTHR44688">
    <property type="entry name" value="DNA-BINDING TRANSCRIPTIONAL ACTIVATOR DEVR_DOSR"/>
    <property type="match status" value="1"/>
</dbReference>
<dbReference type="PROSITE" id="PS50043">
    <property type="entry name" value="HTH_LUXR_2"/>
    <property type="match status" value="1"/>
</dbReference>
<evidence type="ECO:0000313" key="6">
    <source>
        <dbReference type="Proteomes" id="UP000184096"/>
    </source>
</evidence>
<evidence type="ECO:0000256" key="1">
    <source>
        <dbReference type="ARBA" id="ARBA00023015"/>
    </source>
</evidence>
<dbReference type="InterPro" id="IPR036693">
    <property type="entry name" value="TF_LuxR_autoind-bd_dom_sf"/>
</dbReference>
<feature type="domain" description="HTH luxR-type" evidence="4">
    <location>
        <begin position="186"/>
        <end position="251"/>
    </location>
</feature>
<organism evidence="5 6">
    <name type="scientific">Bradyrhizobium erythrophlei</name>
    <dbReference type="NCBI Taxonomy" id="1437360"/>
    <lineage>
        <taxon>Bacteria</taxon>
        <taxon>Pseudomonadati</taxon>
        <taxon>Pseudomonadota</taxon>
        <taxon>Alphaproteobacteria</taxon>
        <taxon>Hyphomicrobiales</taxon>
        <taxon>Nitrobacteraceae</taxon>
        <taxon>Bradyrhizobium</taxon>
    </lineage>
</organism>
<dbReference type="InterPro" id="IPR036388">
    <property type="entry name" value="WH-like_DNA-bd_sf"/>
</dbReference>
<dbReference type="CDD" id="cd06170">
    <property type="entry name" value="LuxR_C_like"/>
    <property type="match status" value="1"/>
</dbReference>
<dbReference type="SMART" id="SM00421">
    <property type="entry name" value="HTH_LUXR"/>
    <property type="match status" value="1"/>
</dbReference>
<keyword evidence="1" id="KW-0805">Transcription regulation</keyword>
<accession>A0A1M7UBZ2</accession>
<evidence type="ECO:0000256" key="2">
    <source>
        <dbReference type="ARBA" id="ARBA00023125"/>
    </source>
</evidence>
<proteinExistence type="predicted"/>
<dbReference type="SUPFAM" id="SSF75516">
    <property type="entry name" value="Pheromone-binding domain of LuxR-like quorum-sensing transcription factors"/>
    <property type="match status" value="1"/>
</dbReference>
<reference evidence="6" key="1">
    <citation type="submission" date="2016-11" db="EMBL/GenBank/DDBJ databases">
        <authorList>
            <person name="Varghese N."/>
            <person name="Submissions S."/>
        </authorList>
    </citation>
    <scope>NUCLEOTIDE SEQUENCE [LARGE SCALE GENOMIC DNA]</scope>
    <source>
        <strain evidence="6">GAS401</strain>
    </source>
</reference>
<dbReference type="InterPro" id="IPR000792">
    <property type="entry name" value="Tscrpt_reg_LuxR_C"/>
</dbReference>
<dbReference type="Pfam" id="PF03472">
    <property type="entry name" value="Autoind_bind"/>
    <property type="match status" value="1"/>
</dbReference>
<dbReference type="AlphaFoldDB" id="A0A1M7UBZ2"/>
<name>A0A1M7UBZ2_9BRAD</name>
<dbReference type="PANTHER" id="PTHR44688:SF16">
    <property type="entry name" value="DNA-BINDING TRANSCRIPTIONAL ACTIVATOR DEVR_DOSR"/>
    <property type="match status" value="1"/>
</dbReference>
<evidence type="ECO:0000259" key="4">
    <source>
        <dbReference type="PROSITE" id="PS50043"/>
    </source>
</evidence>
<dbReference type="Proteomes" id="UP000184096">
    <property type="component" value="Chromosome I"/>
</dbReference>
<dbReference type="Gene3D" id="3.30.450.80">
    <property type="entry name" value="Transcription factor LuxR-like, autoinducer-binding domain"/>
    <property type="match status" value="1"/>
</dbReference>
<dbReference type="Pfam" id="PF00196">
    <property type="entry name" value="GerE"/>
    <property type="match status" value="1"/>
</dbReference>
<dbReference type="RefSeq" id="WP_072820985.1">
    <property type="nucleotide sequence ID" value="NZ_LT670849.1"/>
</dbReference>
<dbReference type="Gene3D" id="1.10.10.10">
    <property type="entry name" value="Winged helix-like DNA-binding domain superfamily/Winged helix DNA-binding domain"/>
    <property type="match status" value="1"/>
</dbReference>
<protein>
    <submittedName>
        <fullName evidence="5">LuxR family transcriptional regulator/LuxR family transcriptional regulator, quorum sensing-dependent transcriptional regulator</fullName>
    </submittedName>
</protein>
<dbReference type="PRINTS" id="PR00038">
    <property type="entry name" value="HTHLUXR"/>
</dbReference>
<dbReference type="InterPro" id="IPR005143">
    <property type="entry name" value="TF_LuxR_autoind-bd_dom"/>
</dbReference>
<evidence type="ECO:0000313" key="5">
    <source>
        <dbReference type="EMBL" id="SHN80519.1"/>
    </source>
</evidence>
<dbReference type="OrthoDB" id="3170288at2"/>
<gene>
    <name evidence="5" type="ORF">SAMN05444170_4395</name>
</gene>